<accession>A0ABS2WEF2</accession>
<sequence length="75" mass="8239">GHQASVEWRWPFSLCAVRPAGRAVGFSPSDQFLPAGRADGTSDKGTGIFQITTNQGHIFLLYLAKAVLYFLTHPY</sequence>
<evidence type="ECO:0000313" key="1">
    <source>
        <dbReference type="EMBL" id="MBN0990030.1"/>
    </source>
</evidence>
<comment type="caution">
    <text evidence="1">The sequence shown here is derived from an EMBL/GenBank/DDBJ whole genome shotgun (WGS) entry which is preliminary data.</text>
</comment>
<reference evidence="1 2" key="1">
    <citation type="submission" date="2021-02" db="EMBL/GenBank/DDBJ databases">
        <title>A novel species of genus Amphritea isolated from a fishpond in China.</title>
        <authorList>
            <person name="Lu H."/>
        </authorList>
    </citation>
    <scope>NUCLEOTIDE SEQUENCE [LARGE SCALE GENOMIC DNA]</scope>
    <source>
        <strain evidence="1 2">RP18W</strain>
    </source>
</reference>
<protein>
    <submittedName>
        <fullName evidence="1">Uncharacterized protein</fullName>
    </submittedName>
</protein>
<proteinExistence type="predicted"/>
<dbReference type="EMBL" id="JAFFZP010000237">
    <property type="protein sequence ID" value="MBN0990030.1"/>
    <property type="molecule type" value="Genomic_DNA"/>
</dbReference>
<organism evidence="1 2">
    <name type="scientific">Amphritea pacifica</name>
    <dbReference type="NCBI Taxonomy" id="2811233"/>
    <lineage>
        <taxon>Bacteria</taxon>
        <taxon>Pseudomonadati</taxon>
        <taxon>Pseudomonadota</taxon>
        <taxon>Gammaproteobacteria</taxon>
        <taxon>Oceanospirillales</taxon>
        <taxon>Oceanospirillaceae</taxon>
        <taxon>Amphritea</taxon>
    </lineage>
</organism>
<dbReference type="Proteomes" id="UP000760472">
    <property type="component" value="Unassembled WGS sequence"/>
</dbReference>
<gene>
    <name evidence="1" type="ORF">JW498_22060</name>
</gene>
<evidence type="ECO:0000313" key="2">
    <source>
        <dbReference type="Proteomes" id="UP000760472"/>
    </source>
</evidence>
<name>A0ABS2WEF2_9GAMM</name>
<feature type="non-terminal residue" evidence="1">
    <location>
        <position position="1"/>
    </location>
</feature>
<keyword evidence="2" id="KW-1185">Reference proteome</keyword>
<dbReference type="RefSeq" id="WP_205214611.1">
    <property type="nucleotide sequence ID" value="NZ_JAFFZP010000237.1"/>
</dbReference>